<dbReference type="InterPro" id="IPR029056">
    <property type="entry name" value="Ribokinase-like"/>
</dbReference>
<dbReference type="InterPro" id="IPR002139">
    <property type="entry name" value="Ribo/fructo_kinase"/>
</dbReference>
<feature type="domain" description="Carbohydrate kinase PfkB" evidence="3">
    <location>
        <begin position="1"/>
        <end position="244"/>
    </location>
</feature>
<gene>
    <name evidence="4" type="ORF">R7226_23785</name>
</gene>
<keyword evidence="5" id="KW-1185">Reference proteome</keyword>
<accession>A0ABU4HVY9</accession>
<keyword evidence="2 4" id="KW-0418">Kinase</keyword>
<evidence type="ECO:0000256" key="2">
    <source>
        <dbReference type="ARBA" id="ARBA00022777"/>
    </source>
</evidence>
<evidence type="ECO:0000313" key="5">
    <source>
        <dbReference type="Proteomes" id="UP001284601"/>
    </source>
</evidence>
<reference evidence="5" key="1">
    <citation type="submission" date="2023-07" db="EMBL/GenBank/DDBJ databases">
        <title>Conexibacter stalactiti sp. nov., isolated from stalactites in a lava cave and emended description of the genus Conexibacter.</title>
        <authorList>
            <person name="Lee S.D."/>
        </authorList>
    </citation>
    <scope>NUCLEOTIDE SEQUENCE [LARGE SCALE GENOMIC DNA]</scope>
    <source>
        <strain evidence="5">KCTC 39840</strain>
    </source>
</reference>
<dbReference type="EMBL" id="JAWSTH010000086">
    <property type="protein sequence ID" value="MDW5597390.1"/>
    <property type="molecule type" value="Genomic_DNA"/>
</dbReference>
<dbReference type="InterPro" id="IPR011611">
    <property type="entry name" value="PfkB_dom"/>
</dbReference>
<dbReference type="SUPFAM" id="SSF53613">
    <property type="entry name" value="Ribokinase-like"/>
    <property type="match status" value="1"/>
</dbReference>
<evidence type="ECO:0000256" key="1">
    <source>
        <dbReference type="ARBA" id="ARBA00022679"/>
    </source>
</evidence>
<dbReference type="Pfam" id="PF00294">
    <property type="entry name" value="PfkB"/>
    <property type="match status" value="1"/>
</dbReference>
<dbReference type="GO" id="GO:0016301">
    <property type="term" value="F:kinase activity"/>
    <property type="evidence" value="ECO:0007669"/>
    <property type="project" value="UniProtKB-KW"/>
</dbReference>
<name>A0ABU4HVY9_9ACTN</name>
<comment type="caution">
    <text evidence="4">The sequence shown here is derived from an EMBL/GenBank/DDBJ whole genome shotgun (WGS) entry which is preliminary data.</text>
</comment>
<reference evidence="4 5" key="2">
    <citation type="submission" date="2023-10" db="EMBL/GenBank/DDBJ databases">
        <authorList>
            <person name="Han X.F."/>
        </authorList>
    </citation>
    <scope>NUCLEOTIDE SEQUENCE [LARGE SCALE GENOMIC DNA]</scope>
    <source>
        <strain evidence="4 5">KCTC 39840</strain>
    </source>
</reference>
<dbReference type="PANTHER" id="PTHR10584">
    <property type="entry name" value="SUGAR KINASE"/>
    <property type="match status" value="1"/>
</dbReference>
<keyword evidence="1" id="KW-0808">Transferase</keyword>
<dbReference type="Proteomes" id="UP001284601">
    <property type="component" value="Unassembled WGS sequence"/>
</dbReference>
<protein>
    <submittedName>
        <fullName evidence="4">PfkB family carbohydrate kinase</fullName>
    </submittedName>
</protein>
<evidence type="ECO:0000259" key="3">
    <source>
        <dbReference type="Pfam" id="PF00294"/>
    </source>
</evidence>
<sequence>MTRVIVVGSVNEDLVVRAPIPAPGETVAASESLALLPGGKGANAACAAARLGAETQFVGCVGDDDAGARACEQLLAAGVGIGRLAVLPQVGTGRAVVIVDDAGENAIVIAAEANGRLDAARVEAAVAALALPGAVVLSNLEIPAEAVEAAAAAASAHGLRFVLDPAPARVLGDALLPPGAVIVPNEHELTQLGATPAELLARGAGAVVVTRGAEGAELHERDAAPVRIPAPAVRAVDTTGAGDA</sequence>
<dbReference type="Gene3D" id="3.40.1190.20">
    <property type="match status" value="1"/>
</dbReference>
<dbReference type="RefSeq" id="WP_318599854.1">
    <property type="nucleotide sequence ID" value="NZ_JAWSTH010000086.1"/>
</dbReference>
<feature type="non-terminal residue" evidence="4">
    <location>
        <position position="244"/>
    </location>
</feature>
<evidence type="ECO:0000313" key="4">
    <source>
        <dbReference type="EMBL" id="MDW5597390.1"/>
    </source>
</evidence>
<organism evidence="4 5">
    <name type="scientific">Conexibacter stalactiti</name>
    <dbReference type="NCBI Taxonomy" id="1940611"/>
    <lineage>
        <taxon>Bacteria</taxon>
        <taxon>Bacillati</taxon>
        <taxon>Actinomycetota</taxon>
        <taxon>Thermoleophilia</taxon>
        <taxon>Solirubrobacterales</taxon>
        <taxon>Conexibacteraceae</taxon>
        <taxon>Conexibacter</taxon>
    </lineage>
</organism>
<proteinExistence type="predicted"/>
<dbReference type="PANTHER" id="PTHR10584:SF166">
    <property type="entry name" value="RIBOKINASE"/>
    <property type="match status" value="1"/>
</dbReference>
<dbReference type="PRINTS" id="PR00990">
    <property type="entry name" value="RIBOKINASE"/>
</dbReference>